<evidence type="ECO:0000313" key="2">
    <source>
        <dbReference type="Proteomes" id="UP001187682"/>
    </source>
</evidence>
<evidence type="ECO:0000313" key="1">
    <source>
        <dbReference type="EMBL" id="SPO05276.1"/>
    </source>
</evidence>
<comment type="caution">
    <text evidence="1">The sequence shown here is derived from an EMBL/GenBank/DDBJ whole genome shotgun (WGS) entry which is preliminary data.</text>
</comment>
<dbReference type="Proteomes" id="UP001187682">
    <property type="component" value="Unassembled WGS sequence"/>
</dbReference>
<accession>A0AAE8N2L5</accession>
<gene>
    <name evidence="1" type="ORF">DNG_07963</name>
</gene>
<proteinExistence type="predicted"/>
<keyword evidence="2" id="KW-1185">Reference proteome</keyword>
<dbReference type="AlphaFoldDB" id="A0AAE8N2L5"/>
<name>A0AAE8N2L5_9PEZI</name>
<organism evidence="1 2">
    <name type="scientific">Cephalotrichum gorgonifer</name>
    <dbReference type="NCBI Taxonomy" id="2041049"/>
    <lineage>
        <taxon>Eukaryota</taxon>
        <taxon>Fungi</taxon>
        <taxon>Dikarya</taxon>
        <taxon>Ascomycota</taxon>
        <taxon>Pezizomycotina</taxon>
        <taxon>Sordariomycetes</taxon>
        <taxon>Hypocreomycetidae</taxon>
        <taxon>Microascales</taxon>
        <taxon>Microascaceae</taxon>
        <taxon>Cephalotrichum</taxon>
    </lineage>
</organism>
<sequence>MCDYIERKLKCGHYKHIVLAWCANYRRTEIKCPPNVVHWEHWSDRNCGDCQPPIKLAPAWESMINRNKTSFSL</sequence>
<dbReference type="EMBL" id="ONZQ02000012">
    <property type="protein sequence ID" value="SPO05276.1"/>
    <property type="molecule type" value="Genomic_DNA"/>
</dbReference>
<reference evidence="1" key="1">
    <citation type="submission" date="2018-03" db="EMBL/GenBank/DDBJ databases">
        <authorList>
            <person name="Guldener U."/>
        </authorList>
    </citation>
    <scope>NUCLEOTIDE SEQUENCE</scope>
</reference>
<protein>
    <submittedName>
        <fullName evidence="1">Uncharacterized protein</fullName>
    </submittedName>
</protein>